<dbReference type="Proteomes" id="UP001596171">
    <property type="component" value="Unassembled WGS sequence"/>
</dbReference>
<dbReference type="RefSeq" id="WP_171002345.1">
    <property type="nucleotide sequence ID" value="NZ_BJDI01000010.1"/>
</dbReference>
<organism evidence="2 3">
    <name type="scientific">Lactiplantibacillus nangangensis</name>
    <dbReference type="NCBI Taxonomy" id="2559917"/>
    <lineage>
        <taxon>Bacteria</taxon>
        <taxon>Bacillati</taxon>
        <taxon>Bacillota</taxon>
        <taxon>Bacilli</taxon>
        <taxon>Lactobacillales</taxon>
        <taxon>Lactobacillaceae</taxon>
        <taxon>Lactiplantibacillus</taxon>
    </lineage>
</organism>
<gene>
    <name evidence="2" type="ORF">ACFP1L_12035</name>
</gene>
<dbReference type="EMBL" id="JBHSSE010000024">
    <property type="protein sequence ID" value="MFC6202592.1"/>
    <property type="molecule type" value="Genomic_DNA"/>
</dbReference>
<proteinExistence type="predicted"/>
<comment type="caution">
    <text evidence="2">The sequence shown here is derived from an EMBL/GenBank/DDBJ whole genome shotgun (WGS) entry which is preliminary data.</text>
</comment>
<accession>A0ABW1SLV8</accession>
<reference evidence="3" key="1">
    <citation type="journal article" date="2019" name="Int. J. Syst. Evol. Microbiol.">
        <title>The Global Catalogue of Microorganisms (GCM) 10K type strain sequencing project: providing services to taxonomists for standard genome sequencing and annotation.</title>
        <authorList>
            <consortium name="The Broad Institute Genomics Platform"/>
            <consortium name="The Broad Institute Genome Sequencing Center for Infectious Disease"/>
            <person name="Wu L."/>
            <person name="Ma J."/>
        </authorList>
    </citation>
    <scope>NUCLEOTIDE SEQUENCE [LARGE SCALE GENOMIC DNA]</scope>
    <source>
        <strain evidence="3">CCM 8930</strain>
    </source>
</reference>
<evidence type="ECO:0008006" key="4">
    <source>
        <dbReference type="Google" id="ProtNLM"/>
    </source>
</evidence>
<feature type="region of interest" description="Disordered" evidence="1">
    <location>
        <begin position="1"/>
        <end position="22"/>
    </location>
</feature>
<evidence type="ECO:0000313" key="2">
    <source>
        <dbReference type="EMBL" id="MFC6202592.1"/>
    </source>
</evidence>
<evidence type="ECO:0000313" key="3">
    <source>
        <dbReference type="Proteomes" id="UP001596171"/>
    </source>
</evidence>
<name>A0ABW1SLV8_9LACO</name>
<protein>
    <recommendedName>
        <fullName evidence="4">50S ribosomal protein L32</fullName>
    </recommendedName>
</protein>
<evidence type="ECO:0000256" key="1">
    <source>
        <dbReference type="SAM" id="MobiDB-lite"/>
    </source>
</evidence>
<keyword evidence="3" id="KW-1185">Reference proteome</keyword>
<sequence>MTKQRKHAKRSEIKKKRRRMRLHAAEHSKNILAAKRIKHTYAPYKVGDTNE</sequence>